<protein>
    <recommendedName>
        <fullName evidence="2">DUF2855 domain-containing protein</fullName>
    </recommendedName>
</protein>
<reference evidence="1" key="1">
    <citation type="submission" date="2014-06" db="EMBL/GenBank/DDBJ databases">
        <title>Key roles for freshwater Actinobacteria revealed by deep metagenomic sequencing.</title>
        <authorList>
            <person name="Ghai R."/>
            <person name="Mizuno C.M."/>
            <person name="Picazo A."/>
            <person name="Camacho A."/>
            <person name="Rodriguez-Valera F."/>
        </authorList>
    </citation>
    <scope>NUCLEOTIDE SEQUENCE</scope>
</reference>
<dbReference type="EMBL" id="JNSL01000130">
    <property type="protein sequence ID" value="KGA14949.1"/>
    <property type="molecule type" value="Genomic_DNA"/>
</dbReference>
<dbReference type="Pfam" id="PF11017">
    <property type="entry name" value="DUF2855"/>
    <property type="match status" value="1"/>
</dbReference>
<dbReference type="AlphaFoldDB" id="A0A094PYZ5"/>
<dbReference type="InterPro" id="IPR021276">
    <property type="entry name" value="DUF2855"/>
</dbReference>
<name>A0A094PYZ5_9ZZZZ</name>
<proteinExistence type="predicted"/>
<gene>
    <name evidence="1" type="ORF">GM51_15975</name>
</gene>
<evidence type="ECO:0000313" key="1">
    <source>
        <dbReference type="EMBL" id="KGA14949.1"/>
    </source>
</evidence>
<sequence length="350" mass="38065">MHFEIDRTNITKHRFVETSVPSLQDGEVATALQEFALTSNNVSYALSGDFLDYWGFFPTEDGWGRLPVMGFGVVTASANADIAVGTRYFGFYPAADHHVVLASATSGGFVDIGAHREKHAMAYRTFDRTADDATPGDHAYLLLRGLFMTSFLAEDFLFDNGMFGAGQIVISSASSKTAIALAHSIRARGNTHCIGLTSSGNVDFVNAVNLYDEVATYDSISSLADWAPTVYVDMAGNLSVTSQVHEHFGDALKYSCAIGATHWDQGGSKSKLSGVQPQFFFAPSQITKRGNEWGREVLNDRLETALQTFTTDSQRWMKVEESRGPDALSNVYNQLVSGSVKPEAGHIISL</sequence>
<comment type="caution">
    <text evidence="1">The sequence shown here is derived from an EMBL/GenBank/DDBJ whole genome shotgun (WGS) entry which is preliminary data.</text>
</comment>
<evidence type="ECO:0008006" key="2">
    <source>
        <dbReference type="Google" id="ProtNLM"/>
    </source>
</evidence>
<accession>A0A094PYZ5</accession>
<organism evidence="1">
    <name type="scientific">freshwater metagenome</name>
    <dbReference type="NCBI Taxonomy" id="449393"/>
    <lineage>
        <taxon>unclassified sequences</taxon>
        <taxon>metagenomes</taxon>
        <taxon>ecological metagenomes</taxon>
    </lineage>
</organism>